<gene>
    <name evidence="9" type="ORF">ASCRUDRAFT_75720</name>
</gene>
<dbReference type="OrthoDB" id="6752799at2759"/>
<sequence>MPNQFFQNIVQLPPDPLFGVSARSKADTRPERVDLVLGAYRDNDGRPWILPSVKLAEKKILSDPNYNHEYLPIEGFKSLTNAASKITLGEDSSFYSNPDKIVSIQSLSGTGSLHIAAKFLYQWHSNQSDDPTLQKMIFVSAPTWSNHIQIFQSCGFKVKYYKYWDYENKSIDLSSYLSDLSNAPDGSIILLHSCAHNPTGLDPNHDQWLQILDVIKQKKHLPIFDTAYQGFASGDLDKDAWALRKGVEVLGELTPIIICQSFAKNTGMYGERVGCIHLTLPNFLTEDKDAIYSQLKKITRS</sequence>
<protein>
    <recommendedName>
        <fullName evidence="7">Aspartate aminotransferase</fullName>
        <ecNumber evidence="7">2.6.1.1</ecNumber>
    </recommendedName>
</protein>
<dbReference type="InParanoid" id="A0A1D2VH65"/>
<feature type="domain" description="Aminotransferase class I/classII large" evidence="8">
    <location>
        <begin position="33"/>
        <end position="300"/>
    </location>
</feature>
<comment type="catalytic activity">
    <reaction evidence="7">
        <text>L-aspartate + 2-oxoglutarate = oxaloacetate + L-glutamate</text>
        <dbReference type="Rhea" id="RHEA:21824"/>
        <dbReference type="ChEBI" id="CHEBI:16452"/>
        <dbReference type="ChEBI" id="CHEBI:16810"/>
        <dbReference type="ChEBI" id="CHEBI:29985"/>
        <dbReference type="ChEBI" id="CHEBI:29991"/>
        <dbReference type="EC" id="2.6.1.1"/>
    </reaction>
</comment>
<evidence type="ECO:0000256" key="1">
    <source>
        <dbReference type="ARBA" id="ARBA00001933"/>
    </source>
</evidence>
<dbReference type="EC" id="2.6.1.1" evidence="7"/>
<dbReference type="PANTHER" id="PTHR11879:SF55">
    <property type="entry name" value="GLUTAMATE OXALOACETATE TRANSAMINASE 1, ISOFORM B"/>
    <property type="match status" value="1"/>
</dbReference>
<dbReference type="PRINTS" id="PR00799">
    <property type="entry name" value="TRANSAMINASE"/>
</dbReference>
<comment type="similarity">
    <text evidence="2">Belongs to the class-I pyridoxal-phosphate-dependent aminotransferase family.</text>
</comment>
<proteinExistence type="inferred from homology"/>
<evidence type="ECO:0000256" key="3">
    <source>
        <dbReference type="ARBA" id="ARBA00011738"/>
    </source>
</evidence>
<keyword evidence="4 7" id="KW-0032">Aminotransferase</keyword>
<dbReference type="AlphaFoldDB" id="A0A1D2VH65"/>
<evidence type="ECO:0000256" key="4">
    <source>
        <dbReference type="ARBA" id="ARBA00022576"/>
    </source>
</evidence>
<evidence type="ECO:0000256" key="6">
    <source>
        <dbReference type="ARBA" id="ARBA00022898"/>
    </source>
</evidence>
<keyword evidence="5 7" id="KW-0808">Transferase</keyword>
<accession>A0A1D2VH65</accession>
<evidence type="ECO:0000259" key="8">
    <source>
        <dbReference type="Pfam" id="PF00155"/>
    </source>
</evidence>
<dbReference type="Pfam" id="PF00155">
    <property type="entry name" value="Aminotran_1_2"/>
    <property type="match status" value="1"/>
</dbReference>
<dbReference type="GeneID" id="30966825"/>
<dbReference type="RefSeq" id="XP_020047272.1">
    <property type="nucleotide sequence ID" value="XM_020193189.1"/>
</dbReference>
<evidence type="ECO:0000256" key="5">
    <source>
        <dbReference type="ARBA" id="ARBA00022679"/>
    </source>
</evidence>
<dbReference type="InterPro" id="IPR015421">
    <property type="entry name" value="PyrdxlP-dep_Trfase_major"/>
</dbReference>
<feature type="non-terminal residue" evidence="9">
    <location>
        <position position="301"/>
    </location>
</feature>
<dbReference type="GO" id="GO:0006532">
    <property type="term" value="P:aspartate biosynthetic process"/>
    <property type="evidence" value="ECO:0007669"/>
    <property type="project" value="TreeGrafter"/>
</dbReference>
<comment type="subunit">
    <text evidence="3 7">Homodimer.</text>
</comment>
<dbReference type="Proteomes" id="UP000095038">
    <property type="component" value="Unassembled WGS sequence"/>
</dbReference>
<keyword evidence="10" id="KW-1185">Reference proteome</keyword>
<comment type="miscellaneous">
    <text evidence="7">In eukaryotes there are cytoplasmic, mitochondrial and chloroplastic isozymes.</text>
</comment>
<name>A0A1D2VH65_9ASCO</name>
<dbReference type="InterPro" id="IPR015424">
    <property type="entry name" value="PyrdxlP-dep_Trfase"/>
</dbReference>
<evidence type="ECO:0000256" key="7">
    <source>
        <dbReference type="RuleBase" id="RU000480"/>
    </source>
</evidence>
<dbReference type="CDD" id="cd00609">
    <property type="entry name" value="AAT_like"/>
    <property type="match status" value="1"/>
</dbReference>
<dbReference type="InterPro" id="IPR004839">
    <property type="entry name" value="Aminotransferase_I/II_large"/>
</dbReference>
<evidence type="ECO:0000313" key="10">
    <source>
        <dbReference type="Proteomes" id="UP000095038"/>
    </source>
</evidence>
<dbReference type="PROSITE" id="PS00105">
    <property type="entry name" value="AA_TRANSFER_CLASS_1"/>
    <property type="match status" value="1"/>
</dbReference>
<dbReference type="GO" id="GO:0004069">
    <property type="term" value="F:L-aspartate:2-oxoglutarate aminotransferase activity"/>
    <property type="evidence" value="ECO:0007669"/>
    <property type="project" value="UniProtKB-EC"/>
</dbReference>
<organism evidence="9 10">
    <name type="scientific">Ascoidea rubescens DSM 1968</name>
    <dbReference type="NCBI Taxonomy" id="1344418"/>
    <lineage>
        <taxon>Eukaryota</taxon>
        <taxon>Fungi</taxon>
        <taxon>Dikarya</taxon>
        <taxon>Ascomycota</taxon>
        <taxon>Saccharomycotina</taxon>
        <taxon>Saccharomycetes</taxon>
        <taxon>Ascoideaceae</taxon>
        <taxon>Ascoidea</taxon>
    </lineage>
</organism>
<reference evidence="10" key="1">
    <citation type="submission" date="2016-05" db="EMBL/GenBank/DDBJ databases">
        <title>Comparative genomics of biotechnologically important yeasts.</title>
        <authorList>
            <consortium name="DOE Joint Genome Institute"/>
            <person name="Riley R."/>
            <person name="Haridas S."/>
            <person name="Wolfe K.H."/>
            <person name="Lopes M.R."/>
            <person name="Hittinger C.T."/>
            <person name="Goker M."/>
            <person name="Salamov A."/>
            <person name="Wisecaver J."/>
            <person name="Long T.M."/>
            <person name="Aerts A.L."/>
            <person name="Barry K."/>
            <person name="Choi C."/>
            <person name="Clum A."/>
            <person name="Coughlan A.Y."/>
            <person name="Deshpande S."/>
            <person name="Douglass A.P."/>
            <person name="Hanson S.J."/>
            <person name="Klenk H.-P."/>
            <person name="Labutti K."/>
            <person name="Lapidus A."/>
            <person name="Lindquist E."/>
            <person name="Lipzen A."/>
            <person name="Meier-Kolthoff J.P."/>
            <person name="Ohm R.A."/>
            <person name="Otillar R.P."/>
            <person name="Pangilinan J."/>
            <person name="Peng Y."/>
            <person name="Rokas A."/>
            <person name="Rosa C.A."/>
            <person name="Scheuner C."/>
            <person name="Sibirny A.A."/>
            <person name="Slot J.C."/>
            <person name="Stielow J.B."/>
            <person name="Sun H."/>
            <person name="Kurtzman C.P."/>
            <person name="Blackwell M."/>
            <person name="Grigoriev I.V."/>
            <person name="Jeffries T.W."/>
        </authorList>
    </citation>
    <scope>NUCLEOTIDE SEQUENCE [LARGE SCALE GENOMIC DNA]</scope>
    <source>
        <strain evidence="10">DSM 1968</strain>
    </source>
</reference>
<dbReference type="GO" id="GO:0005829">
    <property type="term" value="C:cytosol"/>
    <property type="evidence" value="ECO:0007669"/>
    <property type="project" value="TreeGrafter"/>
</dbReference>
<dbReference type="SUPFAM" id="SSF53383">
    <property type="entry name" value="PLP-dependent transferases"/>
    <property type="match status" value="1"/>
</dbReference>
<dbReference type="GO" id="GO:0030170">
    <property type="term" value="F:pyridoxal phosphate binding"/>
    <property type="evidence" value="ECO:0007669"/>
    <property type="project" value="InterPro"/>
</dbReference>
<dbReference type="Gene3D" id="3.40.640.10">
    <property type="entry name" value="Type I PLP-dependent aspartate aminotransferase-like (Major domain)"/>
    <property type="match status" value="1"/>
</dbReference>
<evidence type="ECO:0000313" key="9">
    <source>
        <dbReference type="EMBL" id="ODV60965.1"/>
    </source>
</evidence>
<dbReference type="InterPro" id="IPR004838">
    <property type="entry name" value="NHTrfase_class1_PyrdxlP-BS"/>
</dbReference>
<evidence type="ECO:0000256" key="2">
    <source>
        <dbReference type="ARBA" id="ARBA00007441"/>
    </source>
</evidence>
<dbReference type="PANTHER" id="PTHR11879">
    <property type="entry name" value="ASPARTATE AMINOTRANSFERASE"/>
    <property type="match status" value="1"/>
</dbReference>
<dbReference type="EMBL" id="KV454480">
    <property type="protein sequence ID" value="ODV60965.1"/>
    <property type="molecule type" value="Genomic_DNA"/>
</dbReference>
<keyword evidence="6" id="KW-0663">Pyridoxal phosphate</keyword>
<comment type="cofactor">
    <cofactor evidence="1">
        <name>pyridoxal 5'-phosphate</name>
        <dbReference type="ChEBI" id="CHEBI:597326"/>
    </cofactor>
</comment>
<dbReference type="InterPro" id="IPR000796">
    <property type="entry name" value="Asp_trans"/>
</dbReference>
<dbReference type="STRING" id="1344418.A0A1D2VH65"/>